<evidence type="ECO:0000313" key="1">
    <source>
        <dbReference type="EMBL" id="GEY16352.1"/>
    </source>
</evidence>
<reference evidence="1" key="1">
    <citation type="journal article" date="2019" name="Sci. Rep.">
        <title>Draft genome of Tanacetum cinerariifolium, the natural source of mosquito coil.</title>
        <authorList>
            <person name="Yamashiro T."/>
            <person name="Shiraishi A."/>
            <person name="Satake H."/>
            <person name="Nakayama K."/>
        </authorList>
    </citation>
    <scope>NUCLEOTIDE SEQUENCE</scope>
</reference>
<comment type="caution">
    <text evidence="1">The sequence shown here is derived from an EMBL/GenBank/DDBJ whole genome shotgun (WGS) entry which is preliminary data.</text>
</comment>
<dbReference type="AlphaFoldDB" id="A0A699HHA2"/>
<name>A0A699HHA2_TANCI</name>
<dbReference type="EMBL" id="BKCJ010156624">
    <property type="protein sequence ID" value="GEY16352.1"/>
    <property type="molecule type" value="Genomic_DNA"/>
</dbReference>
<organism evidence="1">
    <name type="scientific">Tanacetum cinerariifolium</name>
    <name type="common">Dalmatian daisy</name>
    <name type="synonym">Chrysanthemum cinerariifolium</name>
    <dbReference type="NCBI Taxonomy" id="118510"/>
    <lineage>
        <taxon>Eukaryota</taxon>
        <taxon>Viridiplantae</taxon>
        <taxon>Streptophyta</taxon>
        <taxon>Embryophyta</taxon>
        <taxon>Tracheophyta</taxon>
        <taxon>Spermatophyta</taxon>
        <taxon>Magnoliopsida</taxon>
        <taxon>eudicotyledons</taxon>
        <taxon>Gunneridae</taxon>
        <taxon>Pentapetalae</taxon>
        <taxon>asterids</taxon>
        <taxon>campanulids</taxon>
        <taxon>Asterales</taxon>
        <taxon>Asteraceae</taxon>
        <taxon>Asteroideae</taxon>
        <taxon>Anthemideae</taxon>
        <taxon>Anthemidinae</taxon>
        <taxon>Tanacetum</taxon>
    </lineage>
</organism>
<protein>
    <submittedName>
        <fullName evidence="1">Zinc finger, CCHC-type</fullName>
    </submittedName>
</protein>
<gene>
    <name evidence="1" type="ORF">Tci_388326</name>
</gene>
<proteinExistence type="predicted"/>
<sequence length="165" mass="18408">MTRTLALVDVDGKISMLDLMNHFRLGVACKSKAEIWVTKGLLDEAKEYVLGMEIFRTRSGNTLRVSRFRFSNMMSVQILLGGHSTQSLVGVLSKNHDEEKNSKGSCIYALRSHVYQIVCTRPDIAPVDVGFEIRLVAGIATCALTKVVLSPRFQHWLKLVRIGEG</sequence>
<accession>A0A699HHA2</accession>